<proteinExistence type="predicted"/>
<keyword evidence="3 4" id="KW-1015">Disulfide bond</keyword>
<dbReference type="Gene3D" id="2.10.70.10">
    <property type="entry name" value="Complement Module, domain 1"/>
    <property type="match status" value="2"/>
</dbReference>
<dbReference type="GO" id="GO:0005615">
    <property type="term" value="C:extracellular space"/>
    <property type="evidence" value="ECO:0007669"/>
    <property type="project" value="TreeGrafter"/>
</dbReference>
<reference evidence="7" key="1">
    <citation type="submission" date="2022-12" db="EMBL/GenBank/DDBJ databases">
        <authorList>
            <person name="Alioto T."/>
            <person name="Alioto T."/>
            <person name="Gomez Garrido J."/>
        </authorList>
    </citation>
    <scope>NUCLEOTIDE SEQUENCE</scope>
</reference>
<organism evidence="7 8">
    <name type="scientific">Podarcis lilfordi</name>
    <name type="common">Lilford's wall lizard</name>
    <dbReference type="NCBI Taxonomy" id="74358"/>
    <lineage>
        <taxon>Eukaryota</taxon>
        <taxon>Metazoa</taxon>
        <taxon>Chordata</taxon>
        <taxon>Craniata</taxon>
        <taxon>Vertebrata</taxon>
        <taxon>Euteleostomi</taxon>
        <taxon>Lepidosauria</taxon>
        <taxon>Squamata</taxon>
        <taxon>Bifurcata</taxon>
        <taxon>Unidentata</taxon>
        <taxon>Episquamata</taxon>
        <taxon>Laterata</taxon>
        <taxon>Lacertibaenia</taxon>
        <taxon>Lacertidae</taxon>
        <taxon>Podarcis</taxon>
    </lineage>
</organism>
<dbReference type="FunFam" id="2.10.70.10:FF:000060">
    <property type="entry name" value="Complement inhibitory factor H"/>
    <property type="match status" value="1"/>
</dbReference>
<dbReference type="InterPro" id="IPR035976">
    <property type="entry name" value="Sushi/SCR/CCP_sf"/>
</dbReference>
<evidence type="ECO:0000256" key="5">
    <source>
        <dbReference type="SAM" id="SignalP"/>
    </source>
</evidence>
<dbReference type="InterPro" id="IPR051503">
    <property type="entry name" value="ComplSys_Reg/VirEntry_Med"/>
</dbReference>
<evidence type="ECO:0000256" key="4">
    <source>
        <dbReference type="PROSITE-ProRule" id="PRU00302"/>
    </source>
</evidence>
<dbReference type="CDD" id="cd00033">
    <property type="entry name" value="CCP"/>
    <property type="match status" value="1"/>
</dbReference>
<dbReference type="GO" id="GO:0001851">
    <property type="term" value="F:complement component C3b binding"/>
    <property type="evidence" value="ECO:0007669"/>
    <property type="project" value="TreeGrafter"/>
</dbReference>
<keyword evidence="2 5" id="KW-0732">Signal</keyword>
<gene>
    <name evidence="7" type="ORF">PODLI_1B026091</name>
</gene>
<dbReference type="SMART" id="SM00032">
    <property type="entry name" value="CCP"/>
    <property type="match status" value="2"/>
</dbReference>
<dbReference type="FunFam" id="2.10.70.10:FF:000026">
    <property type="entry name" value="Complement inhibitory factor H"/>
    <property type="match status" value="1"/>
</dbReference>
<name>A0AA35KFW1_9SAUR</name>
<keyword evidence="8" id="KW-1185">Reference proteome</keyword>
<evidence type="ECO:0000256" key="1">
    <source>
        <dbReference type="ARBA" id="ARBA00022659"/>
    </source>
</evidence>
<dbReference type="PANTHER" id="PTHR45785">
    <property type="entry name" value="COMPLEMENT FACTOR H-RELATED"/>
    <property type="match status" value="1"/>
</dbReference>
<dbReference type="Proteomes" id="UP001178461">
    <property type="component" value="Chromosome 6"/>
</dbReference>
<comment type="caution">
    <text evidence="4">Lacks conserved residue(s) required for the propagation of feature annotation.</text>
</comment>
<evidence type="ECO:0000259" key="6">
    <source>
        <dbReference type="PROSITE" id="PS50923"/>
    </source>
</evidence>
<feature type="chain" id="PRO_5041227736" description="Sushi domain-containing protein" evidence="5">
    <location>
        <begin position="21"/>
        <end position="147"/>
    </location>
</feature>
<dbReference type="Pfam" id="PF00084">
    <property type="entry name" value="Sushi"/>
    <property type="match status" value="1"/>
</dbReference>
<evidence type="ECO:0000256" key="2">
    <source>
        <dbReference type="ARBA" id="ARBA00022729"/>
    </source>
</evidence>
<accession>A0AA35KFW1</accession>
<dbReference type="EMBL" id="OX395131">
    <property type="protein sequence ID" value="CAI5776549.1"/>
    <property type="molecule type" value="Genomic_DNA"/>
</dbReference>
<dbReference type="InterPro" id="IPR000436">
    <property type="entry name" value="Sushi_SCR_CCP_dom"/>
</dbReference>
<evidence type="ECO:0000313" key="7">
    <source>
        <dbReference type="EMBL" id="CAI5776549.1"/>
    </source>
</evidence>
<keyword evidence="1 4" id="KW-0768">Sushi</keyword>
<dbReference type="GO" id="GO:0006956">
    <property type="term" value="P:complement activation"/>
    <property type="evidence" value="ECO:0007669"/>
    <property type="project" value="TreeGrafter"/>
</dbReference>
<dbReference type="SUPFAM" id="SSF57535">
    <property type="entry name" value="Complement control module/SCR domain"/>
    <property type="match status" value="2"/>
</dbReference>
<feature type="domain" description="Sushi" evidence="6">
    <location>
        <begin position="21"/>
        <end position="79"/>
    </location>
</feature>
<dbReference type="PROSITE" id="PS50923">
    <property type="entry name" value="SUSHI"/>
    <property type="match status" value="1"/>
</dbReference>
<feature type="signal peptide" evidence="5">
    <location>
        <begin position="1"/>
        <end position="20"/>
    </location>
</feature>
<feature type="disulfide bond" evidence="4">
    <location>
        <begin position="23"/>
        <end position="66"/>
    </location>
</feature>
<dbReference type="PANTHER" id="PTHR45785:SF7">
    <property type="entry name" value="COMPLEMENT FACTOR H"/>
    <property type="match status" value="1"/>
</dbReference>
<evidence type="ECO:0000256" key="3">
    <source>
        <dbReference type="ARBA" id="ARBA00023157"/>
    </source>
</evidence>
<protein>
    <recommendedName>
        <fullName evidence="6">Sushi domain-containing protein</fullName>
    </recommendedName>
</protein>
<evidence type="ECO:0000313" key="8">
    <source>
        <dbReference type="Proteomes" id="UP001178461"/>
    </source>
</evidence>
<dbReference type="AlphaFoldDB" id="A0AA35KFW1"/>
<sequence>MKIWLICFAPFLLYFQSGSGEGCGRPPPIENGDIINTPLIQYASGATVEYRCQRLYVMKGSSVVSCNNGNWMEAPVCLEPCIITTEEMDHYNIQLKWRRNQKIYAASGDTAEFSCKSGYIPQPSSPPFRALCTEGNLEYPLCVIKGR</sequence>